<organism evidence="1 2">
    <name type="scientific">Novosphingobium nitrogenifigens DSM 19370</name>
    <dbReference type="NCBI Taxonomy" id="983920"/>
    <lineage>
        <taxon>Bacteria</taxon>
        <taxon>Pseudomonadati</taxon>
        <taxon>Pseudomonadota</taxon>
        <taxon>Alphaproteobacteria</taxon>
        <taxon>Sphingomonadales</taxon>
        <taxon>Sphingomonadaceae</taxon>
        <taxon>Novosphingobium</taxon>
    </lineage>
</organism>
<gene>
    <name evidence="1" type="ORF">Y88_2763</name>
</gene>
<proteinExistence type="predicted"/>
<name>F1Z438_9SPHN</name>
<evidence type="ECO:0000313" key="2">
    <source>
        <dbReference type="Proteomes" id="UP000004728"/>
    </source>
</evidence>
<evidence type="ECO:0000313" key="1">
    <source>
        <dbReference type="EMBL" id="EGD60650.1"/>
    </source>
</evidence>
<dbReference type="Gene3D" id="3.10.490.10">
    <property type="entry name" value="Gamma-glutamyl cyclotransferase-like"/>
    <property type="match status" value="1"/>
</dbReference>
<sequence length="98" mass="11060">MGFGYKRDDDFVVEGSTVTTSSYLGTSLDQALRPFDWYLATVIAGAEHHQLDADHVAALRSTLFVDDSNWDRKARVAAIEAMRKHGIKDYRKLLEDRG</sequence>
<protein>
    <submittedName>
        <fullName evidence="1">Uncharacterized protein</fullName>
    </submittedName>
</protein>
<dbReference type="EMBL" id="AEWJ01000017">
    <property type="protein sequence ID" value="EGD60650.1"/>
    <property type="molecule type" value="Genomic_DNA"/>
</dbReference>
<dbReference type="HOGENOM" id="CLU_2330961_0_0_5"/>
<dbReference type="Proteomes" id="UP000004728">
    <property type="component" value="Unassembled WGS sequence"/>
</dbReference>
<reference evidence="1 2" key="1">
    <citation type="journal article" date="2012" name="J. Bacteriol.">
        <title>Draft Genome Sequence of Novosphingobium nitrogenifigens Y88T.</title>
        <authorList>
            <person name="Strabala T.J."/>
            <person name="Macdonald L."/>
            <person name="Liu V."/>
            <person name="Smit A.M."/>
        </authorList>
    </citation>
    <scope>NUCLEOTIDE SEQUENCE [LARGE SCALE GENOMIC DNA]</scope>
    <source>
        <strain evidence="1 2">DSM 19370</strain>
    </source>
</reference>
<dbReference type="AlphaFoldDB" id="F1Z438"/>
<dbReference type="InParanoid" id="F1Z438"/>
<keyword evidence="2" id="KW-1185">Reference proteome</keyword>
<comment type="caution">
    <text evidence="1">The sequence shown here is derived from an EMBL/GenBank/DDBJ whole genome shotgun (WGS) entry which is preliminary data.</text>
</comment>
<accession>F1Z438</accession>